<evidence type="ECO:0000313" key="3">
    <source>
        <dbReference type="Proteomes" id="UP000287166"/>
    </source>
</evidence>
<dbReference type="GeneID" id="38782108"/>
<dbReference type="EMBL" id="BFAD01000007">
    <property type="protein sequence ID" value="GBE85191.1"/>
    <property type="molecule type" value="Genomic_DNA"/>
</dbReference>
<organism evidence="2 3">
    <name type="scientific">Sparassis crispa</name>
    <dbReference type="NCBI Taxonomy" id="139825"/>
    <lineage>
        <taxon>Eukaryota</taxon>
        <taxon>Fungi</taxon>
        <taxon>Dikarya</taxon>
        <taxon>Basidiomycota</taxon>
        <taxon>Agaricomycotina</taxon>
        <taxon>Agaricomycetes</taxon>
        <taxon>Polyporales</taxon>
        <taxon>Sparassidaceae</taxon>
        <taxon>Sparassis</taxon>
    </lineage>
</organism>
<sequence length="416" mass="47035">MSVDSLDLDTDISRSSSAGRYRSPSPGSPSRKRARLEDEDSEVIQELQPRVPYEGEVVQDDMFYLSDGSCILRVENTLFNVHRTILTRDCSSFSAMFDMPVPQDGRSETEGSSDYNPIILTGDTVAEFKNFLWALYALPNELMTVFSPSADLNQMMDIAHVANKYSFRSVETWALDALNEYVNRKPTPIFCYPPFVSAKDVAASGVRIARLVRLAQTCSHTRLLTALVVLLKQRMNVQIQYAFLAMTLADDLGLRALRGVAYMEVLQHGMKMVMDGPRQAPAPDKAQEGTDGDELLVVSPNQRLRLLSGFHRLAQTWETFRLQPLQFEHAPTCGATWHQHGCTQSWLEFWKEKSKSDSVLALGLADVQGRMRAMVKEFERWGSATYMHHDCRMTAKKVMQEKIKALEEALPDFFVD</sequence>
<evidence type="ECO:0000256" key="1">
    <source>
        <dbReference type="SAM" id="MobiDB-lite"/>
    </source>
</evidence>
<feature type="compositionally biased region" description="Acidic residues" evidence="1">
    <location>
        <begin position="1"/>
        <end position="10"/>
    </location>
</feature>
<dbReference type="OrthoDB" id="8117402at2759"/>
<dbReference type="RefSeq" id="XP_027616104.1">
    <property type="nucleotide sequence ID" value="XM_027760303.1"/>
</dbReference>
<gene>
    <name evidence="2" type="ORF">SCP_0703770</name>
</gene>
<evidence type="ECO:0000313" key="2">
    <source>
        <dbReference type="EMBL" id="GBE85191.1"/>
    </source>
</evidence>
<evidence type="ECO:0008006" key="4">
    <source>
        <dbReference type="Google" id="ProtNLM"/>
    </source>
</evidence>
<dbReference type="SUPFAM" id="SSF54695">
    <property type="entry name" value="POZ domain"/>
    <property type="match status" value="1"/>
</dbReference>
<dbReference type="InterPro" id="IPR011333">
    <property type="entry name" value="SKP1/BTB/POZ_sf"/>
</dbReference>
<keyword evidence="3" id="KW-1185">Reference proteome</keyword>
<dbReference type="STRING" id="139825.A0A401GSH8"/>
<comment type="caution">
    <text evidence="2">The sequence shown here is derived from an EMBL/GenBank/DDBJ whole genome shotgun (WGS) entry which is preliminary data.</text>
</comment>
<proteinExistence type="predicted"/>
<dbReference type="InParanoid" id="A0A401GSH8"/>
<dbReference type="Gene3D" id="3.30.710.10">
    <property type="entry name" value="Potassium Channel Kv1.1, Chain A"/>
    <property type="match status" value="1"/>
</dbReference>
<feature type="compositionally biased region" description="Low complexity" evidence="1">
    <location>
        <begin position="13"/>
        <end position="29"/>
    </location>
</feature>
<dbReference type="AlphaFoldDB" id="A0A401GSH8"/>
<protein>
    <recommendedName>
        <fullName evidence="4">BTB domain-containing protein</fullName>
    </recommendedName>
</protein>
<dbReference type="Proteomes" id="UP000287166">
    <property type="component" value="Unassembled WGS sequence"/>
</dbReference>
<accession>A0A401GSH8</accession>
<name>A0A401GSH8_9APHY</name>
<feature type="region of interest" description="Disordered" evidence="1">
    <location>
        <begin position="1"/>
        <end position="41"/>
    </location>
</feature>
<reference evidence="2 3" key="1">
    <citation type="journal article" date="2018" name="Sci. Rep.">
        <title>Genome sequence of the cauliflower mushroom Sparassis crispa (Hanabiratake) and its association with beneficial usage.</title>
        <authorList>
            <person name="Kiyama R."/>
            <person name="Furutani Y."/>
            <person name="Kawaguchi K."/>
            <person name="Nakanishi T."/>
        </authorList>
    </citation>
    <scope>NUCLEOTIDE SEQUENCE [LARGE SCALE GENOMIC DNA]</scope>
</reference>